<dbReference type="RefSeq" id="WP_398279804.1">
    <property type="nucleotide sequence ID" value="NZ_JBITLV010000003.1"/>
</dbReference>
<dbReference type="NCBIfam" id="TIGR04042">
    <property type="entry name" value="MSMEG_0570_fam"/>
    <property type="match status" value="1"/>
</dbReference>
<gene>
    <name evidence="1" type="ORF">ACIB24_11430</name>
</gene>
<keyword evidence="2" id="KW-1185">Reference proteome</keyword>
<name>A0ABW8APW3_9ACTN</name>
<comment type="caution">
    <text evidence="1">The sequence shown here is derived from an EMBL/GenBank/DDBJ whole genome shotgun (WGS) entry which is preliminary data.</text>
</comment>
<sequence length="94" mass="10497">MPEMYFHVVWPDGARERCYSPSLVVEEYLTPGNTYPVDEFVRLSTEALTIASERVRAKFGFYCTASAATLESIVSRAARQPEGGDVQVESFSQP</sequence>
<evidence type="ECO:0000313" key="2">
    <source>
        <dbReference type="Proteomes" id="UP001612915"/>
    </source>
</evidence>
<evidence type="ECO:0000313" key="1">
    <source>
        <dbReference type="EMBL" id="MFI7587676.1"/>
    </source>
</evidence>
<protein>
    <submittedName>
        <fullName evidence="1">MSMEG_0570 family nitrogen starvation response protein</fullName>
    </submittedName>
</protein>
<accession>A0ABW8APW3</accession>
<dbReference type="EMBL" id="JBITLV010000003">
    <property type="protein sequence ID" value="MFI7587676.1"/>
    <property type="molecule type" value="Genomic_DNA"/>
</dbReference>
<organism evidence="1 2">
    <name type="scientific">Spongisporangium articulatum</name>
    <dbReference type="NCBI Taxonomy" id="3362603"/>
    <lineage>
        <taxon>Bacteria</taxon>
        <taxon>Bacillati</taxon>
        <taxon>Actinomycetota</taxon>
        <taxon>Actinomycetes</taxon>
        <taxon>Kineosporiales</taxon>
        <taxon>Kineosporiaceae</taxon>
        <taxon>Spongisporangium</taxon>
    </lineage>
</organism>
<proteinExistence type="predicted"/>
<reference evidence="1 2" key="1">
    <citation type="submission" date="2024-10" db="EMBL/GenBank/DDBJ databases">
        <title>The Natural Products Discovery Center: Release of the First 8490 Sequenced Strains for Exploring Actinobacteria Biosynthetic Diversity.</title>
        <authorList>
            <person name="Kalkreuter E."/>
            <person name="Kautsar S.A."/>
            <person name="Yang D."/>
            <person name="Bader C.D."/>
            <person name="Teijaro C.N."/>
            <person name="Fluegel L."/>
            <person name="Davis C.M."/>
            <person name="Simpson J.R."/>
            <person name="Lauterbach L."/>
            <person name="Steele A.D."/>
            <person name="Gui C."/>
            <person name="Meng S."/>
            <person name="Li G."/>
            <person name="Viehrig K."/>
            <person name="Ye F."/>
            <person name="Su P."/>
            <person name="Kiefer A.F."/>
            <person name="Nichols A."/>
            <person name="Cepeda A.J."/>
            <person name="Yan W."/>
            <person name="Fan B."/>
            <person name="Jiang Y."/>
            <person name="Adhikari A."/>
            <person name="Zheng C.-J."/>
            <person name="Schuster L."/>
            <person name="Cowan T.M."/>
            <person name="Smanski M.J."/>
            <person name="Chevrette M.G."/>
            <person name="De Carvalho L.P.S."/>
            <person name="Shen B."/>
        </authorList>
    </citation>
    <scope>NUCLEOTIDE SEQUENCE [LARGE SCALE GENOMIC DNA]</scope>
    <source>
        <strain evidence="1 2">NPDC049639</strain>
    </source>
</reference>
<dbReference type="InterPro" id="IPR023846">
    <property type="entry name" value="CHP04042_MSMEG0570"/>
</dbReference>
<dbReference type="Proteomes" id="UP001612915">
    <property type="component" value="Unassembled WGS sequence"/>
</dbReference>